<evidence type="ECO:0000313" key="3">
    <source>
        <dbReference type="Proteomes" id="UP000266723"/>
    </source>
</evidence>
<name>A0ABQ7EYB3_BRACR</name>
<dbReference type="Gene3D" id="1.25.10.10">
    <property type="entry name" value="Leucine-rich Repeat Variant"/>
    <property type="match status" value="1"/>
</dbReference>
<evidence type="ECO:0000256" key="1">
    <source>
        <dbReference type="ARBA" id="ARBA00022737"/>
    </source>
</evidence>
<organism evidence="2 3">
    <name type="scientific">Brassica cretica</name>
    <name type="common">Mustard</name>
    <dbReference type="NCBI Taxonomy" id="69181"/>
    <lineage>
        <taxon>Eukaryota</taxon>
        <taxon>Viridiplantae</taxon>
        <taxon>Streptophyta</taxon>
        <taxon>Embryophyta</taxon>
        <taxon>Tracheophyta</taxon>
        <taxon>Spermatophyta</taxon>
        <taxon>Magnoliopsida</taxon>
        <taxon>eudicotyledons</taxon>
        <taxon>Gunneridae</taxon>
        <taxon>Pentapetalae</taxon>
        <taxon>rosids</taxon>
        <taxon>malvids</taxon>
        <taxon>Brassicales</taxon>
        <taxon>Brassicaceae</taxon>
        <taxon>Brassiceae</taxon>
        <taxon>Brassica</taxon>
    </lineage>
</organism>
<gene>
    <name evidence="2" type="ORF">DY000_02050732</name>
</gene>
<comment type="caution">
    <text evidence="2">The sequence shown here is derived from an EMBL/GenBank/DDBJ whole genome shotgun (WGS) entry which is preliminary data.</text>
</comment>
<keyword evidence="1" id="KW-0677">Repeat</keyword>
<dbReference type="InterPro" id="IPR052441">
    <property type="entry name" value="Armadillo-Ser/Thr_Kinase"/>
</dbReference>
<dbReference type="InterPro" id="IPR011009">
    <property type="entry name" value="Kinase-like_dom_sf"/>
</dbReference>
<sequence length="289" mass="31941">MIRGKEGTVIDGTYRNPLSPWLLDERTLRLTSLKRAAVESCRILEVRSFSHAVDGGLLKNVAVVTGSNRVTSLSLQEGLKVQLDVAVLIAHFLVSAGDADESSCHISSVVAILDFGFATVLVTQGKNLKLTGTLGNRASEYFLDGKATDKNDVYSFGFVSVLYWSPPIIYPLIQIAWRPDAIKHLIPNLVLKNGNLVYQISALFDLCKINKRRQEHAAENGIISHLMLFIMSDSPLKQYALLLLCDMMAHASQNSREQLRAQGGLYVYLSLLDDEYWSVIALDSIAVCL</sequence>
<dbReference type="Gene3D" id="1.10.510.10">
    <property type="entry name" value="Transferase(Phosphotransferase) domain 1"/>
    <property type="match status" value="1"/>
</dbReference>
<dbReference type="SUPFAM" id="SSF48371">
    <property type="entry name" value="ARM repeat"/>
    <property type="match status" value="1"/>
</dbReference>
<dbReference type="Proteomes" id="UP000266723">
    <property type="component" value="Unassembled WGS sequence"/>
</dbReference>
<protein>
    <submittedName>
        <fullName evidence="2">Uncharacterized protein</fullName>
    </submittedName>
</protein>
<dbReference type="SUPFAM" id="SSF56112">
    <property type="entry name" value="Protein kinase-like (PK-like)"/>
    <property type="match status" value="1"/>
</dbReference>
<evidence type="ECO:0000313" key="2">
    <source>
        <dbReference type="EMBL" id="KAF3608411.1"/>
    </source>
</evidence>
<reference evidence="2 3" key="1">
    <citation type="journal article" date="2020" name="BMC Genomics">
        <title>Intraspecific diversification of the crop wild relative Brassica cretica Lam. using demographic model selection.</title>
        <authorList>
            <person name="Kioukis A."/>
            <person name="Michalopoulou V.A."/>
            <person name="Briers L."/>
            <person name="Pirintsos S."/>
            <person name="Studholme D.J."/>
            <person name="Pavlidis P."/>
            <person name="Sarris P.F."/>
        </authorList>
    </citation>
    <scope>NUCLEOTIDE SEQUENCE [LARGE SCALE GENOMIC DNA]</scope>
    <source>
        <strain evidence="3">cv. PFS-1207/04</strain>
    </source>
</reference>
<accession>A0ABQ7EYB3</accession>
<proteinExistence type="predicted"/>
<dbReference type="InterPro" id="IPR011989">
    <property type="entry name" value="ARM-like"/>
</dbReference>
<dbReference type="PANTHER" id="PTHR46618:SF1">
    <property type="entry name" value="ARMADILLO REPEAT-CONTAINING PROTEIN 3"/>
    <property type="match status" value="1"/>
</dbReference>
<dbReference type="PANTHER" id="PTHR46618">
    <property type="entry name" value="ARMADILLO REPEAT-CONTAINING PROTEIN 3"/>
    <property type="match status" value="1"/>
</dbReference>
<dbReference type="EMBL" id="QGKV02000297">
    <property type="protein sequence ID" value="KAF3608411.1"/>
    <property type="molecule type" value="Genomic_DNA"/>
</dbReference>
<dbReference type="InterPro" id="IPR016024">
    <property type="entry name" value="ARM-type_fold"/>
</dbReference>
<keyword evidence="3" id="KW-1185">Reference proteome</keyword>